<feature type="transmembrane region" description="Helical" evidence="5">
    <location>
        <begin position="67"/>
        <end position="93"/>
    </location>
</feature>
<comment type="caution">
    <text evidence="6">The sequence shown here is derived from an EMBL/GenBank/DDBJ whole genome shotgun (WGS) entry which is preliminary data.</text>
</comment>
<feature type="transmembrane region" description="Helical" evidence="5">
    <location>
        <begin position="741"/>
        <end position="761"/>
    </location>
</feature>
<accession>A0ABR4QPE1</accession>
<feature type="transmembrane region" description="Helical" evidence="5">
    <location>
        <begin position="854"/>
        <end position="875"/>
    </location>
</feature>
<evidence type="ECO:0000313" key="7">
    <source>
        <dbReference type="Proteomes" id="UP001651158"/>
    </source>
</evidence>
<proteinExistence type="predicted"/>
<evidence type="ECO:0000256" key="5">
    <source>
        <dbReference type="SAM" id="Phobius"/>
    </source>
</evidence>
<dbReference type="PANTHER" id="PTHR23121">
    <property type="entry name" value="SODIUM-DEPENDENT GLUCOSE TRANSPORTER 1"/>
    <property type="match status" value="1"/>
</dbReference>
<feature type="region of interest" description="Disordered" evidence="4">
    <location>
        <begin position="509"/>
        <end position="560"/>
    </location>
</feature>
<feature type="transmembrane region" description="Helical" evidence="5">
    <location>
        <begin position="43"/>
        <end position="61"/>
    </location>
</feature>
<keyword evidence="1 5" id="KW-0812">Transmembrane</keyword>
<evidence type="ECO:0000256" key="1">
    <source>
        <dbReference type="ARBA" id="ARBA00022692"/>
    </source>
</evidence>
<feature type="compositionally biased region" description="Basic and acidic residues" evidence="4">
    <location>
        <begin position="516"/>
        <end position="535"/>
    </location>
</feature>
<name>A0ABR4QPE1_9CEST</name>
<protein>
    <submittedName>
        <fullName evidence="6">Uncharacterized protein</fullName>
    </submittedName>
</protein>
<organism evidence="6 7">
    <name type="scientific">Taenia crassiceps</name>
    <dbReference type="NCBI Taxonomy" id="6207"/>
    <lineage>
        <taxon>Eukaryota</taxon>
        <taxon>Metazoa</taxon>
        <taxon>Spiralia</taxon>
        <taxon>Lophotrochozoa</taxon>
        <taxon>Platyhelminthes</taxon>
        <taxon>Cestoda</taxon>
        <taxon>Eucestoda</taxon>
        <taxon>Cyclophyllidea</taxon>
        <taxon>Taeniidae</taxon>
        <taxon>Taenia</taxon>
    </lineage>
</organism>
<feature type="transmembrane region" description="Helical" evidence="5">
    <location>
        <begin position="14"/>
        <end position="36"/>
    </location>
</feature>
<evidence type="ECO:0000313" key="6">
    <source>
        <dbReference type="EMBL" id="KAL5111567.1"/>
    </source>
</evidence>
<evidence type="ECO:0000256" key="4">
    <source>
        <dbReference type="SAM" id="MobiDB-lite"/>
    </source>
</evidence>
<feature type="transmembrane region" description="Helical" evidence="5">
    <location>
        <begin position="823"/>
        <end position="842"/>
    </location>
</feature>
<feature type="transmembrane region" description="Helical" evidence="5">
    <location>
        <begin position="468"/>
        <end position="487"/>
    </location>
</feature>
<keyword evidence="2 5" id="KW-1133">Transmembrane helix</keyword>
<feature type="region of interest" description="Disordered" evidence="4">
    <location>
        <begin position="307"/>
        <end position="357"/>
    </location>
</feature>
<dbReference type="PANTHER" id="PTHR23121:SF9">
    <property type="entry name" value="SODIUM-DEPENDENT GLUCOSE TRANSPORTER 1"/>
    <property type="match status" value="1"/>
</dbReference>
<evidence type="ECO:0000256" key="2">
    <source>
        <dbReference type="ARBA" id="ARBA00022989"/>
    </source>
</evidence>
<feature type="compositionally biased region" description="Polar residues" evidence="4">
    <location>
        <begin position="339"/>
        <end position="353"/>
    </location>
</feature>
<keyword evidence="3 5" id="KW-0472">Membrane</keyword>
<dbReference type="Proteomes" id="UP001651158">
    <property type="component" value="Unassembled WGS sequence"/>
</dbReference>
<feature type="transmembrane region" description="Helical" evidence="5">
    <location>
        <begin position="793"/>
        <end position="816"/>
    </location>
</feature>
<evidence type="ECO:0000256" key="3">
    <source>
        <dbReference type="ARBA" id="ARBA00023136"/>
    </source>
</evidence>
<keyword evidence="7" id="KW-1185">Reference proteome</keyword>
<dbReference type="EMBL" id="JAKROA010000001">
    <property type="protein sequence ID" value="KAL5111567.1"/>
    <property type="molecule type" value="Genomic_DNA"/>
</dbReference>
<gene>
    <name evidence="6" type="ORF">TcWFU_002386</name>
</gene>
<feature type="transmembrane region" description="Helical" evidence="5">
    <location>
        <begin position="105"/>
        <end position="125"/>
    </location>
</feature>
<reference evidence="6 7" key="1">
    <citation type="journal article" date="2022" name="Front. Cell. Infect. Microbiol.">
        <title>The Genomes of Two Strains of Taenia crassiceps the Animal Model for the Study of Human Cysticercosis.</title>
        <authorList>
            <person name="Bobes R.J."/>
            <person name="Estrada K."/>
            <person name="Rios-Valencia D.G."/>
            <person name="Calderon-Gallegos A."/>
            <person name="de la Torre P."/>
            <person name="Carrero J.C."/>
            <person name="Sanchez-Flores A."/>
            <person name="Laclette J.P."/>
        </authorList>
    </citation>
    <scope>NUCLEOTIDE SEQUENCE [LARGE SCALE GENOMIC DNA]</scope>
    <source>
        <strain evidence="6">WFUcys</strain>
    </source>
</reference>
<sequence>MFLEEIVHTWEDEIALIFTGRSVGALGGWLLSVAILEDASEHCGSLIGFGLFGLTLVNFGVAFSYHLWWLLAAFAFQGGFIVVAAQGCLSYVTKHSRSPKHIHQMLVFCSLVGCVLTPMLFVPFASETTFNNESSVAPLNDASVPVSNFSVHTVLRPQRSLNGDANHIITENLSFNQTTWVSAEGATVTTSQPYKIPVNQETNNPPTPTTQYGNGNSSIPLPSISDVQGASSAPISSVNTSAAFAYLEVNATHVTTSFMEVFKSKPSSLSNTSEAPMKPSVVDAEHLNQDSSSADGSNTAAKMKLADGDVRLTNSEDSGVLDVQEDDEMRKPSVVDATHLSQDQNTADGSSTADKMKHADENIHDDPELPVVIASSLAPLVPKSDSTANDTIELSKPFVLTTATPLPKSNSISPLISVEFPSHNHEPKLRSNDSYRLTSSYNTKWDRRTPRRSHDEHMRYQYLKSVRYVYVSVGLLTIIAWFILLPLTGLIPYVRNFLECFAVQTSHRQSSQFEGQSRRDGFSTKSNDDVERTDFAEDPQPETSSLTEIESPPPQIESKTVAWSSKERGAKLQEKPMLHVSVSVSNFAVLRSVRHNPSQAHRKNVESSDIDANETFQTPEQSVYLKYAPEPTIWPLVTWPTDFWLLAATFLFAGLETTYGAFIHSFTLRTLNWTPVDALLVATIFWSGDAIGRLCYLCLGASSDMGISLLQKAINLPSKENLQPPLLLVQRNCRRERSFHVAALFIRTVGSLICLICASMMKEMTSSHPVYRPRFDQSGAAVFESWSTSKGRATWMATLGLGLGLGVTASSGLNVYNSHGHRFYLAFLLGQLAVPATSGYLTERVLHKNASETLGRTTIILSILMFFSLLIDLLLRLFRRFFWWKIVIGAESHVHSRESPVDVAWETPSSASAIPLETRQKNSLEC</sequence>
<feature type="compositionally biased region" description="Polar residues" evidence="4">
    <location>
        <begin position="211"/>
        <end position="232"/>
    </location>
</feature>
<feature type="region of interest" description="Disordered" evidence="4">
    <location>
        <begin position="192"/>
        <end position="232"/>
    </location>
</feature>
<feature type="transmembrane region" description="Helical" evidence="5">
    <location>
        <begin position="643"/>
        <end position="666"/>
    </location>
</feature>